<keyword evidence="5" id="KW-1185">Reference proteome</keyword>
<keyword evidence="1" id="KW-0479">Metal-binding</keyword>
<dbReference type="Pfam" id="PF00264">
    <property type="entry name" value="Tyrosinase"/>
    <property type="match status" value="1"/>
</dbReference>
<dbReference type="InterPro" id="IPR008922">
    <property type="entry name" value="Di-copper_centre_dom_sf"/>
</dbReference>
<organism evidence="4 5">
    <name type="scientific">Fusarium langsethiae</name>
    <dbReference type="NCBI Taxonomy" id="179993"/>
    <lineage>
        <taxon>Eukaryota</taxon>
        <taxon>Fungi</taxon>
        <taxon>Dikarya</taxon>
        <taxon>Ascomycota</taxon>
        <taxon>Pezizomycotina</taxon>
        <taxon>Sordariomycetes</taxon>
        <taxon>Hypocreomycetidae</taxon>
        <taxon>Hypocreales</taxon>
        <taxon>Nectriaceae</taxon>
        <taxon>Fusarium</taxon>
    </lineage>
</organism>
<dbReference type="InterPro" id="IPR050316">
    <property type="entry name" value="Tyrosinase/Hemocyanin"/>
</dbReference>
<keyword evidence="2" id="KW-0186">Copper</keyword>
<dbReference type="EMBL" id="JXCE01000911">
    <property type="protein sequence ID" value="KPA35765.1"/>
    <property type="molecule type" value="Genomic_DNA"/>
</dbReference>
<evidence type="ECO:0000313" key="4">
    <source>
        <dbReference type="EMBL" id="KPA35765.1"/>
    </source>
</evidence>
<dbReference type="GO" id="GO:0046872">
    <property type="term" value="F:metal ion binding"/>
    <property type="evidence" value="ECO:0007669"/>
    <property type="project" value="UniProtKB-KW"/>
</dbReference>
<keyword evidence="4" id="KW-0503">Monooxygenase</keyword>
<evidence type="ECO:0000256" key="2">
    <source>
        <dbReference type="ARBA" id="ARBA00023008"/>
    </source>
</evidence>
<comment type="caution">
    <text evidence="4">The sequence shown here is derived from an EMBL/GenBank/DDBJ whole genome shotgun (WGS) entry which is preliminary data.</text>
</comment>
<gene>
    <name evidence="4" type="ORF">FLAG1_11519</name>
</gene>
<keyword evidence="4" id="KW-0560">Oxidoreductase</keyword>
<dbReference type="PANTHER" id="PTHR11474">
    <property type="entry name" value="TYROSINASE FAMILY MEMBER"/>
    <property type="match status" value="1"/>
</dbReference>
<protein>
    <submittedName>
        <fullName evidence="4">Monooxygenase</fullName>
    </submittedName>
</protein>
<sequence>MSGAIGADMIPNTSPNDPIFFLHHTQIDRLWSLWQQEDPKVRLADFAGDKTQDQFDGTKPSRASLDDTLLMKDLADDLKVKDMMTTENLVLCYSY</sequence>
<evidence type="ECO:0000313" key="5">
    <source>
        <dbReference type="Proteomes" id="UP000037904"/>
    </source>
</evidence>
<evidence type="ECO:0000259" key="3">
    <source>
        <dbReference type="PROSITE" id="PS00498"/>
    </source>
</evidence>
<proteinExistence type="predicted"/>
<name>A0A0N0DAS6_FUSLA</name>
<accession>A0A0N0DAS6</accession>
<dbReference type="Proteomes" id="UP000037904">
    <property type="component" value="Unassembled WGS sequence"/>
</dbReference>
<dbReference type="AlphaFoldDB" id="A0A0N0DAS6"/>
<reference evidence="4 5" key="1">
    <citation type="submission" date="2015-04" db="EMBL/GenBank/DDBJ databases">
        <title>The draft genome sequence of Fusarium langsethiae, a T-2/HT-2 mycotoxin producer.</title>
        <authorList>
            <person name="Lysoe E."/>
            <person name="Divon H.H."/>
            <person name="Terzi V."/>
            <person name="Orru L."/>
            <person name="Lamontanara A."/>
            <person name="Kolseth A.-K."/>
            <person name="Frandsen R.J."/>
            <person name="Nielsen K."/>
            <person name="Thrane U."/>
        </authorList>
    </citation>
    <scope>NUCLEOTIDE SEQUENCE [LARGE SCALE GENOMIC DNA]</scope>
    <source>
        <strain evidence="4 5">Fl201059</strain>
    </source>
</reference>
<evidence type="ECO:0000256" key="1">
    <source>
        <dbReference type="ARBA" id="ARBA00022723"/>
    </source>
</evidence>
<dbReference type="PANTHER" id="PTHR11474:SF126">
    <property type="entry name" value="TYROSINASE-LIKE PROTEIN TYR-1-RELATED"/>
    <property type="match status" value="1"/>
</dbReference>
<dbReference type="GO" id="GO:0004497">
    <property type="term" value="F:monooxygenase activity"/>
    <property type="evidence" value="ECO:0007669"/>
    <property type="project" value="UniProtKB-KW"/>
</dbReference>
<feature type="domain" description="Tyrosinase copper-binding" evidence="3">
    <location>
        <begin position="17"/>
        <end position="28"/>
    </location>
</feature>
<dbReference type="PROSITE" id="PS00498">
    <property type="entry name" value="TYROSINASE_2"/>
    <property type="match status" value="1"/>
</dbReference>
<dbReference type="SUPFAM" id="SSF48056">
    <property type="entry name" value="Di-copper centre-containing domain"/>
    <property type="match status" value="1"/>
</dbReference>
<dbReference type="InterPro" id="IPR002227">
    <property type="entry name" value="Tyrosinase_Cu-bd"/>
</dbReference>
<dbReference type="Gene3D" id="1.10.1280.10">
    <property type="entry name" value="Di-copper center containing domain from catechol oxidase"/>
    <property type="match status" value="1"/>
</dbReference>